<sequence>MHAAWNALLEEFVTRWNAHDADQLVALFADDATFTDVVGQTGSGRAGIAAQHQYPFTHVQRRATFTPNQTHWHPVTEDVAVGTVYWTTTGSETPAGESLPPCNGVMQLVVRQQHGHWHIVSALNADLLRGPYAPQATPTFL</sequence>
<dbReference type="InterPro" id="IPR011944">
    <property type="entry name" value="Steroid_delta5-4_isomerase"/>
</dbReference>
<comment type="caution">
    <text evidence="2">The sequence shown here is derived from an EMBL/GenBank/DDBJ whole genome shotgun (WGS) entry which is preliminary data.</text>
</comment>
<protein>
    <submittedName>
        <fullName evidence="2">Uncharacterized protein (TIGR02246 family)</fullName>
    </submittedName>
</protein>
<reference evidence="2 3" key="1">
    <citation type="submission" date="2020-08" db="EMBL/GenBank/DDBJ databases">
        <title>Genomic Encyclopedia of Type Strains, Phase IV (KMG-IV): sequencing the most valuable type-strain genomes for metagenomic binning, comparative biology and taxonomic classification.</title>
        <authorList>
            <person name="Goeker M."/>
        </authorList>
    </citation>
    <scope>NUCLEOTIDE SEQUENCE [LARGE SCALE GENOMIC DNA]</scope>
    <source>
        <strain evidence="2 3">DSM 26718</strain>
    </source>
</reference>
<evidence type="ECO:0000313" key="3">
    <source>
        <dbReference type="Proteomes" id="UP000532746"/>
    </source>
</evidence>
<name>A0A7W9T4W3_9BACT</name>
<proteinExistence type="predicted"/>
<dbReference type="Pfam" id="PF12680">
    <property type="entry name" value="SnoaL_2"/>
    <property type="match status" value="1"/>
</dbReference>
<dbReference type="Proteomes" id="UP000532746">
    <property type="component" value="Unassembled WGS sequence"/>
</dbReference>
<dbReference type="NCBIfam" id="TIGR02246">
    <property type="entry name" value="SgcJ/EcaC family oxidoreductase"/>
    <property type="match status" value="1"/>
</dbReference>
<dbReference type="EMBL" id="JACHGG010000016">
    <property type="protein sequence ID" value="MBB6061511.1"/>
    <property type="molecule type" value="Genomic_DNA"/>
</dbReference>
<dbReference type="SUPFAM" id="SSF54427">
    <property type="entry name" value="NTF2-like"/>
    <property type="match status" value="1"/>
</dbReference>
<evidence type="ECO:0000259" key="1">
    <source>
        <dbReference type="Pfam" id="PF12680"/>
    </source>
</evidence>
<dbReference type="RefSeq" id="WP_183405583.1">
    <property type="nucleotide sequence ID" value="NZ_JACHGG010000016.1"/>
</dbReference>
<gene>
    <name evidence="2" type="ORF">HNQ93_004392</name>
</gene>
<dbReference type="Gene3D" id="3.10.450.50">
    <property type="match status" value="1"/>
</dbReference>
<accession>A0A7W9T4W3</accession>
<dbReference type="AlphaFoldDB" id="A0A7W9T4W3"/>
<feature type="domain" description="SnoaL-like" evidence="1">
    <location>
        <begin position="10"/>
        <end position="99"/>
    </location>
</feature>
<dbReference type="InterPro" id="IPR032710">
    <property type="entry name" value="NTF2-like_dom_sf"/>
</dbReference>
<dbReference type="InterPro" id="IPR037401">
    <property type="entry name" value="SnoaL-like"/>
</dbReference>
<keyword evidence="3" id="KW-1185">Reference proteome</keyword>
<organism evidence="2 3">
    <name type="scientific">Hymenobacter luteus</name>
    <dbReference type="NCBI Taxonomy" id="1411122"/>
    <lineage>
        <taxon>Bacteria</taxon>
        <taxon>Pseudomonadati</taxon>
        <taxon>Bacteroidota</taxon>
        <taxon>Cytophagia</taxon>
        <taxon>Cytophagales</taxon>
        <taxon>Hymenobacteraceae</taxon>
        <taxon>Hymenobacter</taxon>
    </lineage>
</organism>
<evidence type="ECO:0000313" key="2">
    <source>
        <dbReference type="EMBL" id="MBB6061511.1"/>
    </source>
</evidence>